<protein>
    <submittedName>
        <fullName evidence="1">Uncharacterized protein</fullName>
    </submittedName>
</protein>
<sequence length="105" mass="11190">MDPSTGAIPRRPRKRKVKAKLTIGSTSTGNSSLPSHVQASLKDIITLLETAQKGEGEHHSDLTINEAEEAGPTKATVGAKYEAQTARSTSAFLIERCEVAATERS</sequence>
<gene>
    <name evidence="1" type="ORF">HPB50_019191</name>
</gene>
<name>A0ACB7RRT3_HYAAI</name>
<organism evidence="1 2">
    <name type="scientific">Hyalomma asiaticum</name>
    <name type="common">Tick</name>
    <dbReference type="NCBI Taxonomy" id="266040"/>
    <lineage>
        <taxon>Eukaryota</taxon>
        <taxon>Metazoa</taxon>
        <taxon>Ecdysozoa</taxon>
        <taxon>Arthropoda</taxon>
        <taxon>Chelicerata</taxon>
        <taxon>Arachnida</taxon>
        <taxon>Acari</taxon>
        <taxon>Parasitiformes</taxon>
        <taxon>Ixodida</taxon>
        <taxon>Ixodoidea</taxon>
        <taxon>Ixodidae</taxon>
        <taxon>Hyalomminae</taxon>
        <taxon>Hyalomma</taxon>
    </lineage>
</organism>
<keyword evidence="2" id="KW-1185">Reference proteome</keyword>
<proteinExistence type="predicted"/>
<dbReference type="EMBL" id="CM023488">
    <property type="protein sequence ID" value="KAH6924522.1"/>
    <property type="molecule type" value="Genomic_DNA"/>
</dbReference>
<reference evidence="1" key="1">
    <citation type="submission" date="2020-05" db="EMBL/GenBank/DDBJ databases">
        <title>Large-scale comparative analyses of tick genomes elucidate their genetic diversity and vector capacities.</title>
        <authorList>
            <person name="Jia N."/>
            <person name="Wang J."/>
            <person name="Shi W."/>
            <person name="Du L."/>
            <person name="Sun Y."/>
            <person name="Zhan W."/>
            <person name="Jiang J."/>
            <person name="Wang Q."/>
            <person name="Zhang B."/>
            <person name="Ji P."/>
            <person name="Sakyi L.B."/>
            <person name="Cui X."/>
            <person name="Yuan T."/>
            <person name="Jiang B."/>
            <person name="Yang W."/>
            <person name="Lam T.T.-Y."/>
            <person name="Chang Q."/>
            <person name="Ding S."/>
            <person name="Wang X."/>
            <person name="Zhu J."/>
            <person name="Ruan X."/>
            <person name="Zhao L."/>
            <person name="Wei J."/>
            <person name="Que T."/>
            <person name="Du C."/>
            <person name="Cheng J."/>
            <person name="Dai P."/>
            <person name="Han X."/>
            <person name="Huang E."/>
            <person name="Gao Y."/>
            <person name="Liu J."/>
            <person name="Shao H."/>
            <person name="Ye R."/>
            <person name="Li L."/>
            <person name="Wei W."/>
            <person name="Wang X."/>
            <person name="Wang C."/>
            <person name="Yang T."/>
            <person name="Huo Q."/>
            <person name="Li W."/>
            <person name="Guo W."/>
            <person name="Chen H."/>
            <person name="Zhou L."/>
            <person name="Ni X."/>
            <person name="Tian J."/>
            <person name="Zhou Y."/>
            <person name="Sheng Y."/>
            <person name="Liu T."/>
            <person name="Pan Y."/>
            <person name="Xia L."/>
            <person name="Li J."/>
            <person name="Zhao F."/>
            <person name="Cao W."/>
        </authorList>
    </citation>
    <scope>NUCLEOTIDE SEQUENCE</scope>
    <source>
        <strain evidence="1">Hyas-2018</strain>
    </source>
</reference>
<dbReference type="Proteomes" id="UP000821845">
    <property type="component" value="Chromosome 8"/>
</dbReference>
<comment type="caution">
    <text evidence="1">The sequence shown here is derived from an EMBL/GenBank/DDBJ whole genome shotgun (WGS) entry which is preliminary data.</text>
</comment>
<evidence type="ECO:0000313" key="1">
    <source>
        <dbReference type="EMBL" id="KAH6924522.1"/>
    </source>
</evidence>
<accession>A0ACB7RRT3</accession>
<evidence type="ECO:0000313" key="2">
    <source>
        <dbReference type="Proteomes" id="UP000821845"/>
    </source>
</evidence>